<reference evidence="3" key="1">
    <citation type="journal article" date="2020" name="Fungal Divers.">
        <title>Resolving the Mortierellaceae phylogeny through synthesis of multi-gene phylogenetics and phylogenomics.</title>
        <authorList>
            <person name="Vandepol N."/>
            <person name="Liber J."/>
            <person name="Desiro A."/>
            <person name="Na H."/>
            <person name="Kennedy M."/>
            <person name="Barry K."/>
            <person name="Grigoriev I.V."/>
            <person name="Miller A.N."/>
            <person name="O'Donnell K."/>
            <person name="Stajich J.E."/>
            <person name="Bonito G."/>
        </authorList>
    </citation>
    <scope>NUCLEOTIDE SEQUENCE</scope>
    <source>
        <strain evidence="3">NRRL 2769</strain>
    </source>
</reference>
<dbReference type="GO" id="GO:0006506">
    <property type="term" value="P:GPI anchor biosynthetic process"/>
    <property type="evidence" value="ECO:0007669"/>
    <property type="project" value="InterPro"/>
</dbReference>
<comment type="caution">
    <text evidence="3">The sequence shown here is derived from an EMBL/GenBank/DDBJ whole genome shotgun (WGS) entry which is preliminary data.</text>
</comment>
<dbReference type="AlphaFoldDB" id="A0A9P6T4L3"/>
<dbReference type="GO" id="GO:0005783">
    <property type="term" value="C:endoplasmic reticulum"/>
    <property type="evidence" value="ECO:0007669"/>
    <property type="project" value="TreeGrafter"/>
</dbReference>
<sequence>MAIIADPQLTDWMSYHQSGLLLALVETYVDIYMKRSFRRLHASLRPDAVLFLGDLNDGGRDSNQKTFEKNTNRFFEWIFATKTSAWNQDPVVMDEVEGETAADKGEAAIEVTNNSYSLRKRQALTDEEKAENVDITGHYLQRIEVPLDAMERQKIRDSGRSLRLYVAGNHDVGFGDTLIRSSMRRYKRIFGSVNYEINVGNHSLVVLDTLALSSEVPSIREESQQFLDQIKQEQPSLPRILFTHVPLHRLNTTYCGKTREAEQTIKDSKGEQYQNMVNITLSREILESIQPDMVFSGDDHDWCEIAHPTIGGNFVPEVTVRTFSFAQGIQQPAFVMMSLFNPDHKPKNVQPVVPLDVGLSVSEESVQGTVKRPSGNTTFVYDECMLPRQILIYICYGVLFAVSLNWILIRQFQWMSIYRKRAGASSILSRWRKNQSVDITRTTSNNTISESSIGNSSSRAYQQIDDLTFEEQNSYYDEPVEPLLLGATNSGKKQLRERSPLFMGLFWKRVARDLWDVIRYVVPFYVFLFVWSII</sequence>
<evidence type="ECO:0000313" key="4">
    <source>
        <dbReference type="Proteomes" id="UP000703661"/>
    </source>
</evidence>
<dbReference type="SUPFAM" id="SSF56300">
    <property type="entry name" value="Metallo-dependent phosphatases"/>
    <property type="match status" value="1"/>
</dbReference>
<dbReference type="PANTHER" id="PTHR13315">
    <property type="entry name" value="METALLO PHOSPHOESTERASE RELATED"/>
    <property type="match status" value="1"/>
</dbReference>
<accession>A0A9P6T4L3</accession>
<protein>
    <recommendedName>
        <fullName evidence="5">Calcineurin-like phosphoesterase domain-containing protein</fullName>
    </recommendedName>
</protein>
<dbReference type="GO" id="GO:0016020">
    <property type="term" value="C:membrane"/>
    <property type="evidence" value="ECO:0007669"/>
    <property type="project" value="GOC"/>
</dbReference>
<gene>
    <name evidence="3" type="ORF">BGZ80_000470</name>
</gene>
<evidence type="ECO:0008006" key="5">
    <source>
        <dbReference type="Google" id="ProtNLM"/>
    </source>
</evidence>
<dbReference type="Gene3D" id="3.60.21.10">
    <property type="match status" value="1"/>
</dbReference>
<proteinExistence type="predicted"/>
<keyword evidence="2" id="KW-1133">Transmembrane helix</keyword>
<feature type="transmembrane region" description="Helical" evidence="2">
    <location>
        <begin position="390"/>
        <end position="409"/>
    </location>
</feature>
<keyword evidence="1 2" id="KW-0472">Membrane</keyword>
<keyword evidence="4" id="KW-1185">Reference proteome</keyword>
<dbReference type="EMBL" id="JAAAID010000011">
    <property type="protein sequence ID" value="KAG0024619.1"/>
    <property type="molecule type" value="Genomic_DNA"/>
</dbReference>
<evidence type="ECO:0000256" key="1">
    <source>
        <dbReference type="ARBA" id="ARBA00023136"/>
    </source>
</evidence>
<dbReference type="PANTHER" id="PTHR13315:SF4">
    <property type="entry name" value="METALLOPHOSPHOESTERASE, ISOFORM E"/>
    <property type="match status" value="1"/>
</dbReference>
<name>A0A9P6T4L3_9FUNG</name>
<dbReference type="InterPro" id="IPR033308">
    <property type="entry name" value="PGAP5/Cdc1/Ted1"/>
</dbReference>
<feature type="transmembrane region" description="Helical" evidence="2">
    <location>
        <begin position="517"/>
        <end position="533"/>
    </location>
</feature>
<organism evidence="3 4">
    <name type="scientific">Entomortierella chlamydospora</name>
    <dbReference type="NCBI Taxonomy" id="101097"/>
    <lineage>
        <taxon>Eukaryota</taxon>
        <taxon>Fungi</taxon>
        <taxon>Fungi incertae sedis</taxon>
        <taxon>Mucoromycota</taxon>
        <taxon>Mortierellomycotina</taxon>
        <taxon>Mortierellomycetes</taxon>
        <taxon>Mortierellales</taxon>
        <taxon>Mortierellaceae</taxon>
        <taxon>Entomortierella</taxon>
    </lineage>
</organism>
<dbReference type="Proteomes" id="UP000703661">
    <property type="component" value="Unassembled WGS sequence"/>
</dbReference>
<evidence type="ECO:0000256" key="2">
    <source>
        <dbReference type="SAM" id="Phobius"/>
    </source>
</evidence>
<dbReference type="InterPro" id="IPR029052">
    <property type="entry name" value="Metallo-depent_PP-like"/>
</dbReference>
<evidence type="ECO:0000313" key="3">
    <source>
        <dbReference type="EMBL" id="KAG0024619.1"/>
    </source>
</evidence>
<keyword evidence="2" id="KW-0812">Transmembrane</keyword>